<sequence length="104" mass="11579">MAIGAYSLDFCYAQTVYHIHLPELWLMSCIDACSLVVFMASPKLILCHEVSIYNNEEVGSGGWMGMDRWVTEPSVGKAMWSTSTLSAFSEPPLRKDKSGTLWSP</sequence>
<dbReference type="Proteomes" id="UP000224634">
    <property type="component" value="Unassembled WGS sequence"/>
</dbReference>
<organism evidence="1 2">
    <name type="scientific">Polytolypa hystricis (strain UAMH7299)</name>
    <dbReference type="NCBI Taxonomy" id="1447883"/>
    <lineage>
        <taxon>Eukaryota</taxon>
        <taxon>Fungi</taxon>
        <taxon>Dikarya</taxon>
        <taxon>Ascomycota</taxon>
        <taxon>Pezizomycotina</taxon>
        <taxon>Eurotiomycetes</taxon>
        <taxon>Eurotiomycetidae</taxon>
        <taxon>Onygenales</taxon>
        <taxon>Onygenales incertae sedis</taxon>
        <taxon>Polytolypa</taxon>
    </lineage>
</organism>
<reference evidence="1 2" key="1">
    <citation type="submission" date="2017-10" db="EMBL/GenBank/DDBJ databases">
        <title>Comparative genomics in systemic dimorphic fungi from Ajellomycetaceae.</title>
        <authorList>
            <person name="Munoz J.F."/>
            <person name="Mcewen J.G."/>
            <person name="Clay O.K."/>
            <person name="Cuomo C.A."/>
        </authorList>
    </citation>
    <scope>NUCLEOTIDE SEQUENCE [LARGE SCALE GENOMIC DNA]</scope>
    <source>
        <strain evidence="1 2">UAMH7299</strain>
    </source>
</reference>
<name>A0A2B7YNR3_POLH7</name>
<dbReference type="AlphaFoldDB" id="A0A2B7YNR3"/>
<evidence type="ECO:0000313" key="1">
    <source>
        <dbReference type="EMBL" id="PGH22945.1"/>
    </source>
</evidence>
<protein>
    <submittedName>
        <fullName evidence="1">Uncharacterized protein</fullName>
    </submittedName>
</protein>
<dbReference type="EMBL" id="PDNA01000031">
    <property type="protein sequence ID" value="PGH22945.1"/>
    <property type="molecule type" value="Genomic_DNA"/>
</dbReference>
<gene>
    <name evidence="1" type="ORF">AJ80_02994</name>
</gene>
<evidence type="ECO:0000313" key="2">
    <source>
        <dbReference type="Proteomes" id="UP000224634"/>
    </source>
</evidence>
<accession>A0A2B7YNR3</accession>
<proteinExistence type="predicted"/>
<comment type="caution">
    <text evidence="1">The sequence shown here is derived from an EMBL/GenBank/DDBJ whole genome shotgun (WGS) entry which is preliminary data.</text>
</comment>
<keyword evidence="2" id="KW-1185">Reference proteome</keyword>